<accession>A0ABS5R880</accession>
<dbReference type="PANTHER" id="PTHR36121:SF1">
    <property type="entry name" value="PROTEIN SXY"/>
    <property type="match status" value="1"/>
</dbReference>
<dbReference type="SUPFAM" id="SSF159894">
    <property type="entry name" value="YgaC/TfoX-N like"/>
    <property type="match status" value="1"/>
</dbReference>
<reference evidence="2" key="1">
    <citation type="submission" date="2021-05" db="EMBL/GenBank/DDBJ databases">
        <authorList>
            <person name="Sun Q."/>
            <person name="Inoue M."/>
        </authorList>
    </citation>
    <scope>NUCLEOTIDE SEQUENCE</scope>
    <source>
        <strain evidence="2">VKM B-3255</strain>
    </source>
</reference>
<dbReference type="InterPro" id="IPR047525">
    <property type="entry name" value="TfoX-like"/>
</dbReference>
<name>A0ABS5R880_9HYPH</name>
<proteinExistence type="predicted"/>
<dbReference type="InterPro" id="IPR007076">
    <property type="entry name" value="TfoX_N"/>
</dbReference>
<evidence type="ECO:0000313" key="2">
    <source>
        <dbReference type="EMBL" id="MBS9477878.1"/>
    </source>
</evidence>
<evidence type="ECO:0000259" key="1">
    <source>
        <dbReference type="Pfam" id="PF04993"/>
    </source>
</evidence>
<dbReference type="Proteomes" id="UP001166585">
    <property type="component" value="Unassembled WGS sequence"/>
</dbReference>
<dbReference type="Pfam" id="PF04993">
    <property type="entry name" value="TfoX_N"/>
    <property type="match status" value="1"/>
</dbReference>
<keyword evidence="3" id="KW-1185">Reference proteome</keyword>
<dbReference type="Gene3D" id="3.30.1460.30">
    <property type="entry name" value="YgaC/TfoX-N like chaperone"/>
    <property type="match status" value="1"/>
</dbReference>
<dbReference type="EMBL" id="JAHCQH010000017">
    <property type="protein sequence ID" value="MBS9477878.1"/>
    <property type="molecule type" value="Genomic_DNA"/>
</dbReference>
<dbReference type="PANTHER" id="PTHR36121">
    <property type="entry name" value="PROTEIN SXY"/>
    <property type="match status" value="1"/>
</dbReference>
<feature type="domain" description="TfoX N-terminal" evidence="1">
    <location>
        <begin position="9"/>
        <end position="97"/>
    </location>
</feature>
<sequence length="118" mass="13013">MDEASLADLFIAFGEIRCRRMFGGLGVYAEGVMFALVAQGRLYLKADKAFADELSSRGCEPFAYEARGRRVSLGYWSMPEAAFDDPEEAAALARQALVLAHRAKAEAPRRRAPIPRTT</sequence>
<evidence type="ECO:0000313" key="3">
    <source>
        <dbReference type="Proteomes" id="UP001166585"/>
    </source>
</evidence>
<protein>
    <submittedName>
        <fullName evidence="2">TfoX/Sxy family protein</fullName>
    </submittedName>
</protein>
<gene>
    <name evidence="2" type="ORF">KIP89_12260</name>
</gene>
<dbReference type="RefSeq" id="WP_213755724.1">
    <property type="nucleotide sequence ID" value="NZ_JAHCQH010000017.1"/>
</dbReference>
<comment type="caution">
    <text evidence="2">The sequence shown here is derived from an EMBL/GenBank/DDBJ whole genome shotgun (WGS) entry which is preliminary data.</text>
</comment>
<organism evidence="2 3">
    <name type="scientific">Ancylobacter radicis</name>
    <dbReference type="NCBI Taxonomy" id="2836179"/>
    <lineage>
        <taxon>Bacteria</taxon>
        <taxon>Pseudomonadati</taxon>
        <taxon>Pseudomonadota</taxon>
        <taxon>Alphaproteobacteria</taxon>
        <taxon>Hyphomicrobiales</taxon>
        <taxon>Xanthobacteraceae</taxon>
        <taxon>Ancylobacter</taxon>
    </lineage>
</organism>